<dbReference type="PANTHER" id="PTHR28234">
    <property type="entry name" value="NUCLEAR CONTROL OF ATPASE PROTEIN 2"/>
    <property type="match status" value="1"/>
</dbReference>
<dbReference type="SMART" id="SM00355">
    <property type="entry name" value="ZnF_C2H2"/>
    <property type="match status" value="2"/>
</dbReference>
<evidence type="ECO:0000259" key="8">
    <source>
        <dbReference type="PROSITE" id="PS50157"/>
    </source>
</evidence>
<keyword evidence="5" id="KW-0472">Membrane</keyword>
<comment type="subcellular location">
    <subcellularLocation>
        <location evidence="1">Mitochondrion membrane</location>
        <topology evidence="1">Multi-pass membrane protein</topology>
    </subcellularLocation>
</comment>
<dbReference type="Pfam" id="PF00096">
    <property type="entry name" value="zf-C2H2"/>
    <property type="match status" value="2"/>
</dbReference>
<dbReference type="Pfam" id="PF08637">
    <property type="entry name" value="NCA2"/>
    <property type="match status" value="1"/>
</dbReference>
<evidence type="ECO:0000313" key="9">
    <source>
        <dbReference type="EMBL" id="QWU90195.1"/>
    </source>
</evidence>
<reference evidence="9 10" key="1">
    <citation type="submission" date="2021-06" db="EMBL/GenBank/DDBJ databases">
        <title>Candida outbreak in Lebanon.</title>
        <authorList>
            <person name="Finianos M."/>
        </authorList>
    </citation>
    <scope>NUCLEOTIDE SEQUENCE [LARGE SCALE GENOMIC DNA]</scope>
    <source>
        <strain evidence="9">CA3LBN</strain>
    </source>
</reference>
<evidence type="ECO:0000256" key="3">
    <source>
        <dbReference type="ARBA" id="ARBA00022989"/>
    </source>
</evidence>
<keyword evidence="3" id="KW-1133">Transmembrane helix</keyword>
<dbReference type="InterPro" id="IPR013087">
    <property type="entry name" value="Znf_C2H2_type"/>
</dbReference>
<keyword evidence="6" id="KW-0862">Zinc</keyword>
<proteinExistence type="predicted"/>
<feature type="region of interest" description="Disordered" evidence="7">
    <location>
        <begin position="696"/>
        <end position="726"/>
    </location>
</feature>
<dbReference type="PROSITE" id="PS00028">
    <property type="entry name" value="ZINC_FINGER_C2H2_1"/>
    <property type="match status" value="2"/>
</dbReference>
<keyword evidence="10" id="KW-1185">Reference proteome</keyword>
<evidence type="ECO:0000256" key="2">
    <source>
        <dbReference type="ARBA" id="ARBA00022692"/>
    </source>
</evidence>
<sequence>MSFFQLGLPAKTLREIRATNTISARLHDQLNKLHEETAFFLQTAQAPEDPTEIQQLFQDFYFLVAAKTAKFPEIHLSKLKAFALKLDDLTPTSEIDSALIHLVDRYLVVLGAHELANSLIYKTIVLTSQSNYWDDVKSSTYGKVCFGVQTLPYRLYDFTSRGVNNTVFSQSQSGIVARIKSSFYALWNTFSKMAAQTAAHLNRNFVLRGSKLRFLKVPLSYIDTEIKEKKEAVQAQLDIHYGQLGLFINSLPVDIELLGKLLECKPERSEVLQKIEDNAESTSEYKATRPPGLVARYWPVLLLLVKYGPSTTTSIYQNRLAIVDWIRLNLVDTVVGFWKNWVVKPVWDMLAILRSDDTMTITSKESLQSDLNSLERMVTDFMKDNGMTVNLEQVHREVAQGDLTVMMSQYEKEIKTPYKSIIQGSLIRSILIQIQKTKVDGAIAISGIDKLLKSQQLLFGMLSVSPSLFILYQANSALHREGYSSKSQRIMCLKSLNSVGALVNREGQDDKLIGDGKLFVETINLTLLSRKIIPSKLQEDWLRDLNELMVASAEDKERASRACTKAPPKIPHPYVLTMARSADEPETESTPRAMLDQNDSASLSSSGFHNATTFPPLAHGGYGTKTATGNSRIFNCKHCQRAFTREEHLTRHILSTHNKLKPYICGICSRPFSRRDLLLRHAKNLHQGSEVAVSRIRKSCKKAPEEDDDKDKDDQRMKMSVNMLVS</sequence>
<evidence type="ECO:0000256" key="5">
    <source>
        <dbReference type="ARBA" id="ARBA00023136"/>
    </source>
</evidence>
<evidence type="ECO:0000313" key="10">
    <source>
        <dbReference type="Proteomes" id="UP000825434"/>
    </source>
</evidence>
<evidence type="ECO:0000256" key="1">
    <source>
        <dbReference type="ARBA" id="ARBA00004225"/>
    </source>
</evidence>
<accession>A0ABX8IAA5</accession>
<dbReference type="SUPFAM" id="SSF57667">
    <property type="entry name" value="beta-beta-alpha zinc fingers"/>
    <property type="match status" value="1"/>
</dbReference>
<keyword evidence="4" id="KW-0496">Mitochondrion</keyword>
<feature type="domain" description="C2H2-type" evidence="8">
    <location>
        <begin position="634"/>
        <end position="662"/>
    </location>
</feature>
<keyword evidence="6" id="KW-0863">Zinc-finger</keyword>
<dbReference type="PANTHER" id="PTHR28234:SF1">
    <property type="entry name" value="NUCLEAR CONTROL OF ATPASE PROTEIN 2"/>
    <property type="match status" value="1"/>
</dbReference>
<dbReference type="InterPro" id="IPR013946">
    <property type="entry name" value="NCA2-like"/>
</dbReference>
<organism evidence="9 10">
    <name type="scientific">Candidozyma haemuli</name>
    <dbReference type="NCBI Taxonomy" id="45357"/>
    <lineage>
        <taxon>Eukaryota</taxon>
        <taxon>Fungi</taxon>
        <taxon>Dikarya</taxon>
        <taxon>Ascomycota</taxon>
        <taxon>Saccharomycotina</taxon>
        <taxon>Pichiomycetes</taxon>
        <taxon>Metschnikowiaceae</taxon>
        <taxon>Candidozyma</taxon>
    </lineage>
</organism>
<dbReference type="Proteomes" id="UP000825434">
    <property type="component" value="Chromosome 7"/>
</dbReference>
<name>A0ABX8IAA5_9ASCO</name>
<keyword evidence="6" id="KW-0479">Metal-binding</keyword>
<keyword evidence="2" id="KW-0812">Transmembrane</keyword>
<gene>
    <name evidence="9" type="ORF">CA3LBN_004556</name>
</gene>
<dbReference type="PROSITE" id="PS50157">
    <property type="entry name" value="ZINC_FINGER_C2H2_2"/>
    <property type="match status" value="2"/>
</dbReference>
<dbReference type="EMBL" id="CP076667">
    <property type="protein sequence ID" value="QWU90195.1"/>
    <property type="molecule type" value="Genomic_DNA"/>
</dbReference>
<protein>
    <recommendedName>
        <fullName evidence="8">C2H2-type domain-containing protein</fullName>
    </recommendedName>
</protein>
<dbReference type="InterPro" id="IPR036236">
    <property type="entry name" value="Znf_C2H2_sf"/>
</dbReference>
<evidence type="ECO:0000256" key="7">
    <source>
        <dbReference type="SAM" id="MobiDB-lite"/>
    </source>
</evidence>
<feature type="domain" description="C2H2-type" evidence="8">
    <location>
        <begin position="663"/>
        <end position="691"/>
    </location>
</feature>
<evidence type="ECO:0000256" key="4">
    <source>
        <dbReference type="ARBA" id="ARBA00023128"/>
    </source>
</evidence>
<evidence type="ECO:0000256" key="6">
    <source>
        <dbReference type="PROSITE-ProRule" id="PRU00042"/>
    </source>
</evidence>
<dbReference type="Gene3D" id="3.30.160.60">
    <property type="entry name" value="Classic Zinc Finger"/>
    <property type="match status" value="2"/>
</dbReference>